<protein>
    <submittedName>
        <fullName evidence="1">Uncharacterized protein</fullName>
    </submittedName>
</protein>
<dbReference type="GeneID" id="45417250"/>
<evidence type="ECO:0000313" key="1">
    <source>
        <dbReference type="EMBL" id="EPG36842.1"/>
    </source>
</evidence>
<name>S3UBJ8_9GAMM</name>
<dbReference type="HOGENOM" id="CLU_038909_0_0_6"/>
<comment type="caution">
    <text evidence="1">The sequence shown here is derived from an EMBL/GenBank/DDBJ whole genome shotgun (WGS) entry which is preliminary data.</text>
</comment>
<dbReference type="PATRIC" id="fig|1217696.3.peg.2497"/>
<dbReference type="EMBL" id="ATGK01000013">
    <property type="protein sequence ID" value="EPG36842.1"/>
    <property type="molecule type" value="Genomic_DNA"/>
</dbReference>
<dbReference type="Proteomes" id="UP000014559">
    <property type="component" value="Unassembled WGS sequence"/>
</dbReference>
<gene>
    <name evidence="1" type="ORF">F907_02539</name>
</gene>
<organism evidence="1 2">
    <name type="scientific">Acinetobacter colistiniresistens</name>
    <dbReference type="NCBI Taxonomy" id="280145"/>
    <lineage>
        <taxon>Bacteria</taxon>
        <taxon>Pseudomonadati</taxon>
        <taxon>Pseudomonadota</taxon>
        <taxon>Gammaproteobacteria</taxon>
        <taxon>Moraxellales</taxon>
        <taxon>Moraxellaceae</taxon>
        <taxon>Acinetobacter</taxon>
    </lineage>
</organism>
<dbReference type="AlphaFoldDB" id="S3UBJ8"/>
<evidence type="ECO:0000313" key="2">
    <source>
        <dbReference type="Proteomes" id="UP000014559"/>
    </source>
</evidence>
<proteinExistence type="predicted"/>
<sequence>MLEHNIDEDSIDRLGNIISILLPAKSYKILCAWTNEEALPAVEDFSCRLLILFGELSPSELGEYFGLSYRECEILIDSLLQKKLAIVNNDGNLTAAPLLNSKVRGDISETISLTNFEERTETVVFDLLTLGLLPSLKHNSASKYGLLEVSKGQHKEISINDVIQSFSSQFRAHLEYSRRSENEIKKTRLYKIMSCEKGMPLQIPIDIEVKLKPSEGFEPILTREVKGGSATRQYIISNELESCISDYIASLEVLNIGTSFSEYCDLVDDHVLKRYIENEQFNFSGWLKDRQHKKTGYGNQLTRGMLGPIYLEKNLKRIISEIKYIFTNNEIEALPPALWLSSKLPLWGANGTELYEFAKRMEKELTQKDEPGCITLLFNPQNEDKALHEKRYKNRIPNAISLQGESITDFIECFIIPDHLAVIQFHIYPSKTSSITVPIGFITTEKHRLEQIYQLVTSRIMSSSDIKVTWGGRNLSDLLPLSLLQELESRPLTTKRPHQQRKEVNVLRKRKFSFKKPESH</sequence>
<accession>S3UBJ8</accession>
<dbReference type="RefSeq" id="WP_016652964.1">
    <property type="nucleotide sequence ID" value="NZ_JAYKLZ010000107.1"/>
</dbReference>
<reference evidence="1 2" key="1">
    <citation type="submission" date="2013-06" db="EMBL/GenBank/DDBJ databases">
        <title>The Genome Sequence of Acinetobacter sp. NIPH 2036.</title>
        <authorList>
            <consortium name="The Broad Institute Genome Sequencing Platform"/>
            <consortium name="The Broad Institute Genome Sequencing Center for Infectious Disease"/>
            <person name="Cerqueira G."/>
            <person name="Feldgarden M."/>
            <person name="Courvalin P."/>
            <person name="Perichon B."/>
            <person name="Grillot-Courvalin C."/>
            <person name="Clermont D."/>
            <person name="Rocha E."/>
            <person name="Yoon E.-J."/>
            <person name="Nemec A."/>
            <person name="Young S.K."/>
            <person name="Zeng Q."/>
            <person name="Gargeya S."/>
            <person name="Fitzgerald M."/>
            <person name="Abouelleil A."/>
            <person name="Alvarado L."/>
            <person name="Berlin A.M."/>
            <person name="Chapman S.B."/>
            <person name="Dewar J."/>
            <person name="Goldberg J."/>
            <person name="Griggs A."/>
            <person name="Gujja S."/>
            <person name="Hansen M."/>
            <person name="Howarth C."/>
            <person name="Imamovic A."/>
            <person name="Larimer J."/>
            <person name="McCowan C."/>
            <person name="Murphy C."/>
            <person name="Pearson M."/>
            <person name="Priest M."/>
            <person name="Roberts A."/>
            <person name="Saif S."/>
            <person name="Shea T."/>
            <person name="Sykes S."/>
            <person name="Wortman J."/>
            <person name="Nusbaum C."/>
            <person name="Birren B."/>
        </authorList>
    </citation>
    <scope>NUCLEOTIDE SEQUENCE [LARGE SCALE GENOMIC DNA]</scope>
    <source>
        <strain evidence="1 2">NIPH 2036</strain>
    </source>
</reference>